<comment type="function">
    <text evidence="7">Involved in maintaining the homeostasis of cellular nucleotides by catalyzing the interconversion of nucleoside phosphates. Has GTP:AMP phosphotransferase and ITP:AMP phosphotransferase activities.</text>
</comment>
<feature type="region of interest" description="NMPbind" evidence="7">
    <location>
        <begin position="34"/>
        <end position="63"/>
    </location>
</feature>
<dbReference type="InterPro" id="IPR007862">
    <property type="entry name" value="Adenylate_kinase_lid-dom"/>
</dbReference>
<dbReference type="GO" id="GO:0005525">
    <property type="term" value="F:GTP binding"/>
    <property type="evidence" value="ECO:0007669"/>
    <property type="project" value="UniProtKB-KW"/>
</dbReference>
<dbReference type="Pfam" id="PF00406">
    <property type="entry name" value="ADK"/>
    <property type="match status" value="1"/>
</dbReference>
<sequence>MNTVLKTVILGAPGSGKGTISSRIIKAFNMDYISSGDRLRQHIKEKTPIGLEASKYIKDGKLVPDDLMIKFISEELKKVKSKPWLLDGFPRTLFQAQAFWKEEKLDLAVNLVVPFSVIMERVEGRMVHLQSGRVYNSSFNIPKVPGVDDVTGEPLIKREDDKPEVVKKRLEVYDKMTRPVIEFYREKGILKDFHGETSDAISPQVLKELSNYMRLEGSQ</sequence>
<feature type="binding site" evidence="7">
    <location>
        <begin position="14"/>
        <end position="19"/>
    </location>
    <ligand>
        <name>GTP</name>
        <dbReference type="ChEBI" id="CHEBI:37565"/>
    </ligand>
</feature>
<dbReference type="InterPro" id="IPR033690">
    <property type="entry name" value="Adenylat_kinase_CS"/>
</dbReference>
<gene>
    <name evidence="7" type="primary">Adk3</name>
    <name evidence="9" type="ORF">PSYICH_LOCUS1506</name>
</gene>
<dbReference type="SUPFAM" id="SSF57774">
    <property type="entry name" value="Microbial and mitochondrial ADK, insert 'zinc finger' domain"/>
    <property type="match status" value="1"/>
</dbReference>
<evidence type="ECO:0000256" key="6">
    <source>
        <dbReference type="ARBA" id="ARBA00023134"/>
    </source>
</evidence>
<dbReference type="GO" id="GO:0004017">
    <property type="term" value="F:AMP kinase activity"/>
    <property type="evidence" value="ECO:0007669"/>
    <property type="project" value="InterPro"/>
</dbReference>
<feature type="binding site" evidence="7">
    <location>
        <position position="35"/>
    </location>
    <ligand>
        <name>AMP</name>
        <dbReference type="ChEBI" id="CHEBI:456215"/>
    </ligand>
</feature>
<reference evidence="9" key="1">
    <citation type="submission" date="2022-01" db="EMBL/GenBank/DDBJ databases">
        <authorList>
            <person name="King R."/>
        </authorList>
    </citation>
    <scope>NUCLEOTIDE SEQUENCE</scope>
</reference>
<keyword evidence="2 7" id="KW-0808">Transferase</keyword>
<dbReference type="GO" id="GO:0046033">
    <property type="term" value="P:AMP metabolic process"/>
    <property type="evidence" value="ECO:0007669"/>
    <property type="project" value="UniProtKB-UniRule"/>
</dbReference>
<keyword evidence="4 7" id="KW-0418">Kinase</keyword>
<dbReference type="PANTHER" id="PTHR23359">
    <property type="entry name" value="NUCLEOTIDE KINASE"/>
    <property type="match status" value="1"/>
</dbReference>
<dbReference type="HAMAP" id="MF_00235">
    <property type="entry name" value="Adenylate_kinase_Adk"/>
    <property type="match status" value="1"/>
</dbReference>
<feature type="binding site" evidence="7">
    <location>
        <position position="95"/>
    </location>
    <ligand>
        <name>AMP</name>
        <dbReference type="ChEBI" id="CHEBI:456215"/>
    </ligand>
</feature>
<feature type="binding site" evidence="7">
    <location>
        <position position="169"/>
    </location>
    <ligand>
        <name>AMP</name>
        <dbReference type="ChEBI" id="CHEBI:456215"/>
    </ligand>
</feature>
<feature type="binding site" evidence="7">
    <location>
        <begin position="88"/>
        <end position="91"/>
    </location>
    <ligand>
        <name>AMP</name>
        <dbReference type="ChEBI" id="CHEBI:456215"/>
    </ligand>
</feature>
<feature type="binding site" evidence="7">
    <location>
        <begin position="134"/>
        <end position="135"/>
    </location>
    <ligand>
        <name>GTP</name>
        <dbReference type="ChEBI" id="CHEBI:37565"/>
    </ligand>
</feature>
<dbReference type="InterPro" id="IPR000850">
    <property type="entry name" value="Adenylat/UMP-CMP_kin"/>
</dbReference>
<feature type="binding site" evidence="7">
    <location>
        <position position="198"/>
    </location>
    <ligand>
        <name>GTP</name>
        <dbReference type="ChEBI" id="CHEBI:37565"/>
    </ligand>
</feature>
<feature type="binding site" evidence="7">
    <location>
        <position position="40"/>
    </location>
    <ligand>
        <name>AMP</name>
        <dbReference type="ChEBI" id="CHEBI:456215"/>
    </ligand>
</feature>
<dbReference type="GO" id="GO:0046899">
    <property type="term" value="F:nucleoside triphosphate adenylate kinase activity"/>
    <property type="evidence" value="ECO:0007669"/>
    <property type="project" value="UniProtKB-UniRule"/>
</dbReference>
<dbReference type="NCBIfam" id="TIGR01351">
    <property type="entry name" value="adk"/>
    <property type="match status" value="1"/>
</dbReference>
<dbReference type="OrthoDB" id="439792at2759"/>
<comment type="subcellular location">
    <subcellularLocation>
        <location evidence="1 7">Mitochondrion matrix</location>
    </subcellularLocation>
</comment>
<evidence type="ECO:0000313" key="9">
    <source>
        <dbReference type="EMBL" id="CAH1100468.1"/>
    </source>
</evidence>
<feature type="region of interest" description="LID" evidence="7">
    <location>
        <begin position="124"/>
        <end position="161"/>
    </location>
</feature>
<feature type="binding site" evidence="7">
    <location>
        <position position="125"/>
    </location>
    <ligand>
        <name>GTP</name>
        <dbReference type="ChEBI" id="CHEBI:37565"/>
    </ligand>
</feature>
<accession>A0A9P0CI29</accession>
<comment type="similarity">
    <text evidence="7">Belongs to the adenylate kinase family. AK3 subfamily.</text>
</comment>
<dbReference type="InterPro" id="IPR027417">
    <property type="entry name" value="P-loop_NTPase"/>
</dbReference>
<evidence type="ECO:0000256" key="4">
    <source>
        <dbReference type="ARBA" id="ARBA00022777"/>
    </source>
</evidence>
<dbReference type="InterPro" id="IPR028586">
    <property type="entry name" value="AK3/Ak4_mitochondrial"/>
</dbReference>
<evidence type="ECO:0000313" key="10">
    <source>
        <dbReference type="Proteomes" id="UP001153636"/>
    </source>
</evidence>
<dbReference type="Proteomes" id="UP001153636">
    <property type="component" value="Chromosome 10"/>
</dbReference>
<organism evidence="9 10">
    <name type="scientific">Psylliodes chrysocephalus</name>
    <dbReference type="NCBI Taxonomy" id="3402493"/>
    <lineage>
        <taxon>Eukaryota</taxon>
        <taxon>Metazoa</taxon>
        <taxon>Ecdysozoa</taxon>
        <taxon>Arthropoda</taxon>
        <taxon>Hexapoda</taxon>
        <taxon>Insecta</taxon>
        <taxon>Pterygota</taxon>
        <taxon>Neoptera</taxon>
        <taxon>Endopterygota</taxon>
        <taxon>Coleoptera</taxon>
        <taxon>Polyphaga</taxon>
        <taxon>Cucujiformia</taxon>
        <taxon>Chrysomeloidea</taxon>
        <taxon>Chrysomelidae</taxon>
        <taxon>Galerucinae</taxon>
        <taxon>Alticini</taxon>
        <taxon>Psylliodes</taxon>
    </lineage>
</organism>
<dbReference type="InterPro" id="IPR036193">
    <property type="entry name" value="ADK_active_lid_dom_sf"/>
</dbReference>
<evidence type="ECO:0000256" key="2">
    <source>
        <dbReference type="ARBA" id="ARBA00022679"/>
    </source>
</evidence>
<evidence type="ECO:0000256" key="1">
    <source>
        <dbReference type="ARBA" id="ARBA00004305"/>
    </source>
</evidence>
<dbReference type="PRINTS" id="PR00094">
    <property type="entry name" value="ADENYLTKNASE"/>
</dbReference>
<dbReference type="PROSITE" id="PS00113">
    <property type="entry name" value="ADENYLATE_KINASE"/>
    <property type="match status" value="1"/>
</dbReference>
<keyword evidence="6 7" id="KW-0342">GTP-binding</keyword>
<dbReference type="EC" id="2.7.4.10" evidence="7"/>
<protein>
    <recommendedName>
        <fullName evidence="7">GTP:AMP phosphotransferase, mitochondrial</fullName>
        <ecNumber evidence="7">2.7.4.10</ecNumber>
    </recommendedName>
    <alternativeName>
        <fullName evidence="7">Adenylate kinase 3</fullName>
        <shortName evidence="7">AK 3</shortName>
    </alternativeName>
</protein>
<dbReference type="GO" id="GO:0005524">
    <property type="term" value="F:ATP binding"/>
    <property type="evidence" value="ECO:0007669"/>
    <property type="project" value="InterPro"/>
</dbReference>
<keyword evidence="10" id="KW-1185">Reference proteome</keyword>
<keyword evidence="3 7" id="KW-0547">Nucleotide-binding</keyword>
<dbReference type="Pfam" id="PF05191">
    <property type="entry name" value="ADK_lid"/>
    <property type="match status" value="1"/>
</dbReference>
<evidence type="ECO:0000259" key="8">
    <source>
        <dbReference type="Pfam" id="PF05191"/>
    </source>
</evidence>
<dbReference type="SUPFAM" id="SSF52540">
    <property type="entry name" value="P-loop containing nucleoside triphosphate hydrolases"/>
    <property type="match status" value="1"/>
</dbReference>
<name>A0A9P0CI29_9CUCU</name>
<dbReference type="GO" id="GO:0005759">
    <property type="term" value="C:mitochondrial matrix"/>
    <property type="evidence" value="ECO:0007669"/>
    <property type="project" value="UniProtKB-SubCell"/>
</dbReference>
<comment type="catalytic activity">
    <reaction evidence="7">
        <text>a ribonucleoside 5'-triphosphate + AMP = a ribonucleoside 5'-diphosphate + ADP</text>
        <dbReference type="Rhea" id="RHEA:13749"/>
        <dbReference type="ChEBI" id="CHEBI:57930"/>
        <dbReference type="ChEBI" id="CHEBI:61557"/>
        <dbReference type="ChEBI" id="CHEBI:456215"/>
        <dbReference type="ChEBI" id="CHEBI:456216"/>
        <dbReference type="EC" id="2.7.4.10"/>
    </reaction>
</comment>
<dbReference type="FunFam" id="3.40.50.300:FF:000106">
    <property type="entry name" value="Adenylate kinase mitochondrial"/>
    <property type="match status" value="1"/>
</dbReference>
<dbReference type="GO" id="GO:0046041">
    <property type="term" value="P:ITP metabolic process"/>
    <property type="evidence" value="ECO:0007669"/>
    <property type="project" value="UniProtKB-UniRule"/>
</dbReference>
<evidence type="ECO:0000256" key="3">
    <source>
        <dbReference type="ARBA" id="ARBA00022741"/>
    </source>
</evidence>
<dbReference type="Gene3D" id="3.40.50.300">
    <property type="entry name" value="P-loop containing nucleotide triphosphate hydrolases"/>
    <property type="match status" value="1"/>
</dbReference>
<dbReference type="AlphaFoldDB" id="A0A9P0CI29"/>
<feature type="binding site" evidence="7">
    <location>
        <begin position="61"/>
        <end position="63"/>
    </location>
    <ligand>
        <name>AMP</name>
        <dbReference type="ChEBI" id="CHEBI:456215"/>
    </ligand>
</feature>
<evidence type="ECO:0000256" key="5">
    <source>
        <dbReference type="ARBA" id="ARBA00023128"/>
    </source>
</evidence>
<proteinExistence type="inferred from homology"/>
<feature type="binding site" evidence="7">
    <location>
        <position position="158"/>
    </location>
    <ligand>
        <name>AMP</name>
        <dbReference type="ChEBI" id="CHEBI:456215"/>
    </ligand>
</feature>
<keyword evidence="5 7" id="KW-0496">Mitochondrion</keyword>
<comment type="subunit">
    <text evidence="7">Monomer.</text>
</comment>
<feature type="domain" description="Adenylate kinase active site lid" evidence="8">
    <location>
        <begin position="125"/>
        <end position="160"/>
    </location>
</feature>
<dbReference type="HAMAP" id="MF_03169">
    <property type="entry name" value="Adenylate_kinase_AK3"/>
    <property type="match status" value="1"/>
</dbReference>
<dbReference type="InterPro" id="IPR006259">
    <property type="entry name" value="Adenyl_kin_sub"/>
</dbReference>
<comment type="domain">
    <text evidence="7">Consists of three domains, a large central CORE domain and two small peripheral domains, NMPbind and LID, which undergo movements during catalysis. The LID domain closes over the site of phosphoryl transfer upon GTP binding. Assembling and dissambling the active center during each catalytic cycle provides an effective means to prevent GTP hydrolysis.</text>
</comment>
<dbReference type="EMBL" id="OV651822">
    <property type="protein sequence ID" value="CAH1100468.1"/>
    <property type="molecule type" value="Genomic_DNA"/>
</dbReference>
<dbReference type="GO" id="GO:0006172">
    <property type="term" value="P:ADP biosynthetic process"/>
    <property type="evidence" value="ECO:0007669"/>
    <property type="project" value="UniProtKB-UniRule"/>
</dbReference>
<dbReference type="CDD" id="cd01428">
    <property type="entry name" value="ADK"/>
    <property type="match status" value="1"/>
</dbReference>
<dbReference type="GO" id="GO:0046039">
    <property type="term" value="P:GTP metabolic process"/>
    <property type="evidence" value="ECO:0007669"/>
    <property type="project" value="UniProtKB-UniRule"/>
</dbReference>
<evidence type="ECO:0000256" key="7">
    <source>
        <dbReference type="HAMAP-Rule" id="MF_03169"/>
    </source>
</evidence>